<dbReference type="EMBL" id="CBTN010000123">
    <property type="protein sequence ID" value="CDH61024.1"/>
    <property type="molecule type" value="Genomic_DNA"/>
</dbReference>
<gene>
    <name evidence="1" type="ORF">LCOR_11798.1</name>
</gene>
<reference evidence="1" key="1">
    <citation type="submission" date="2013-08" db="EMBL/GenBank/DDBJ databases">
        <title>Gene expansion shapes genome architecture in the human pathogen Lichtheimia corymbifera: an evolutionary genomics analysis in the ancient terrestrial Mucorales (Mucoromycotina).</title>
        <authorList>
            <person name="Schwartze V.U."/>
            <person name="Winter S."/>
            <person name="Shelest E."/>
            <person name="Marcet-Houben M."/>
            <person name="Horn F."/>
            <person name="Wehner S."/>
            <person name="Hoffmann K."/>
            <person name="Riege K."/>
            <person name="Sammeth M."/>
            <person name="Nowrousian M."/>
            <person name="Valiante V."/>
            <person name="Linde J."/>
            <person name="Jacobsen I.D."/>
            <person name="Marz M."/>
            <person name="Brakhage A.A."/>
            <person name="Gabaldon T."/>
            <person name="Bocker S."/>
            <person name="Voigt K."/>
        </authorList>
    </citation>
    <scope>NUCLEOTIDE SEQUENCE [LARGE SCALE GENOMIC DNA]</scope>
    <source>
        <strain evidence="1">FSU 9682</strain>
    </source>
</reference>
<comment type="caution">
    <text evidence="1">The sequence shown here is derived from an EMBL/GenBank/DDBJ whole genome shotgun (WGS) entry which is preliminary data.</text>
</comment>
<dbReference type="VEuPathDB" id="FungiDB:LCOR_11798.1"/>
<evidence type="ECO:0000313" key="1">
    <source>
        <dbReference type="EMBL" id="CDH61024.1"/>
    </source>
</evidence>
<name>A0A068SFI4_9FUNG</name>
<evidence type="ECO:0000313" key="2">
    <source>
        <dbReference type="Proteomes" id="UP000027586"/>
    </source>
</evidence>
<dbReference type="AlphaFoldDB" id="A0A068SFI4"/>
<dbReference type="Proteomes" id="UP000027586">
    <property type="component" value="Unassembled WGS sequence"/>
</dbReference>
<accession>A0A068SFI4</accession>
<sequence length="179" mass="20671">MWEATMSIQVHQYLRKHGLARDRFDGLVKILNGFLGKNAPNTSPLLSHHRSRTHALKTYPVSQQLYGVCPKGCKLYVEGDDTEQCTLRQGPPTPGYREDGKPIMQMTYLPLIEQPSLMIYDPEVRYQQRSPWKTGSSVYMDDIFDGELMQEQRLCGDMREYDGLQIMLDQSPFSRIHSQ</sequence>
<proteinExistence type="predicted"/>
<protein>
    <submittedName>
        <fullName evidence="1">Uncharacterized protein</fullName>
    </submittedName>
</protein>
<keyword evidence="2" id="KW-1185">Reference proteome</keyword>
<dbReference type="OrthoDB" id="2256811at2759"/>
<organism evidence="1 2">
    <name type="scientific">Lichtheimia corymbifera JMRC:FSU:9682</name>
    <dbReference type="NCBI Taxonomy" id="1263082"/>
    <lineage>
        <taxon>Eukaryota</taxon>
        <taxon>Fungi</taxon>
        <taxon>Fungi incertae sedis</taxon>
        <taxon>Mucoromycota</taxon>
        <taxon>Mucoromycotina</taxon>
        <taxon>Mucoromycetes</taxon>
        <taxon>Mucorales</taxon>
        <taxon>Lichtheimiaceae</taxon>
        <taxon>Lichtheimia</taxon>
    </lineage>
</organism>